<reference evidence="1" key="2">
    <citation type="journal article" date="2023" name="Proc. Natl. Acad. Sci. U.S.A.">
        <title>A global phylogenomic analysis of the shiitake genus Lentinula.</title>
        <authorList>
            <person name="Sierra-Patev S."/>
            <person name="Min B."/>
            <person name="Naranjo-Ortiz M."/>
            <person name="Looney B."/>
            <person name="Konkel Z."/>
            <person name="Slot J.C."/>
            <person name="Sakamoto Y."/>
            <person name="Steenwyk J.L."/>
            <person name="Rokas A."/>
            <person name="Carro J."/>
            <person name="Camarero S."/>
            <person name="Ferreira P."/>
            <person name="Molpeceres G."/>
            <person name="Ruiz-Duenas F.J."/>
            <person name="Serrano A."/>
            <person name="Henrissat B."/>
            <person name="Drula E."/>
            <person name="Hughes K.W."/>
            <person name="Mata J.L."/>
            <person name="Ishikawa N.K."/>
            <person name="Vargas-Isla R."/>
            <person name="Ushijima S."/>
            <person name="Smith C.A."/>
            <person name="Donoghue J."/>
            <person name="Ahrendt S."/>
            <person name="Andreopoulos W."/>
            <person name="He G."/>
            <person name="LaButti K."/>
            <person name="Lipzen A."/>
            <person name="Ng V."/>
            <person name="Riley R."/>
            <person name="Sandor L."/>
            <person name="Barry K."/>
            <person name="Martinez A.T."/>
            <person name="Xiao Y."/>
            <person name="Gibbons J.G."/>
            <person name="Terashima K."/>
            <person name="Grigoriev I.V."/>
            <person name="Hibbett D."/>
        </authorList>
    </citation>
    <scope>NUCLEOTIDE SEQUENCE</scope>
    <source>
        <strain evidence="1">Sp2 HRB7682 ss15</strain>
    </source>
</reference>
<name>A0A9W8ZQJ1_9AGAR</name>
<dbReference type="Proteomes" id="UP001150238">
    <property type="component" value="Unassembled WGS sequence"/>
</dbReference>
<dbReference type="EMBL" id="JANVFS010000061">
    <property type="protein sequence ID" value="KAJ4464193.1"/>
    <property type="molecule type" value="Genomic_DNA"/>
</dbReference>
<gene>
    <name evidence="1" type="ORF">C8J55DRAFT_566982</name>
</gene>
<dbReference type="AlphaFoldDB" id="A0A9W8ZQJ1"/>
<accession>A0A9W8ZQJ1</accession>
<reference evidence="1" key="1">
    <citation type="submission" date="2022-08" db="EMBL/GenBank/DDBJ databases">
        <authorList>
            <consortium name="DOE Joint Genome Institute"/>
            <person name="Min B."/>
            <person name="Riley R."/>
            <person name="Sierra-Patev S."/>
            <person name="Naranjo-Ortiz M."/>
            <person name="Looney B."/>
            <person name="Konkel Z."/>
            <person name="Slot J.C."/>
            <person name="Sakamoto Y."/>
            <person name="Steenwyk J.L."/>
            <person name="Rokas A."/>
            <person name="Carro J."/>
            <person name="Camarero S."/>
            <person name="Ferreira P."/>
            <person name="Molpeceres G."/>
            <person name="Ruiz-Duenas F.J."/>
            <person name="Serrano A."/>
            <person name="Henrissat B."/>
            <person name="Drula E."/>
            <person name="Hughes K.W."/>
            <person name="Mata J.L."/>
            <person name="Ishikawa N.K."/>
            <person name="Vargas-Isla R."/>
            <person name="Ushijima S."/>
            <person name="Smith C.A."/>
            <person name="Ahrendt S."/>
            <person name="Andreopoulos W."/>
            <person name="He G."/>
            <person name="Labutti K."/>
            <person name="Lipzen A."/>
            <person name="Ng V."/>
            <person name="Sandor L."/>
            <person name="Barry K."/>
            <person name="Martinez A.T."/>
            <person name="Xiao Y."/>
            <person name="Gibbons J.G."/>
            <person name="Terashima K."/>
            <person name="Hibbett D.S."/>
            <person name="Grigoriev I.V."/>
        </authorList>
    </citation>
    <scope>NUCLEOTIDE SEQUENCE</scope>
    <source>
        <strain evidence="1">Sp2 HRB7682 ss15</strain>
    </source>
</reference>
<evidence type="ECO:0000313" key="1">
    <source>
        <dbReference type="EMBL" id="KAJ4464193.1"/>
    </source>
</evidence>
<evidence type="ECO:0000313" key="2">
    <source>
        <dbReference type="Proteomes" id="UP001150238"/>
    </source>
</evidence>
<protein>
    <submittedName>
        <fullName evidence="1">Uncharacterized protein</fullName>
    </submittedName>
</protein>
<comment type="caution">
    <text evidence="1">The sequence shown here is derived from an EMBL/GenBank/DDBJ whole genome shotgun (WGS) entry which is preliminary data.</text>
</comment>
<proteinExistence type="predicted"/>
<sequence length="168" mass="19630">MSLTYFQEPFEESWLWTDGGIDDKKQDPELSRQLHKTLRTKFLWHFVPTFLTVQGTIYEQPFLIYASAIWASHWPEDATYGEKPLHKRTALLKRVIYPPEFSSGDLDIEDLELHMGMDRYEALAMKKNRVAQATLHNFFSASILHMRIYIWVNLTITGQYSKLSANSA</sequence>
<organism evidence="1 2">
    <name type="scientific">Lentinula lateritia</name>
    <dbReference type="NCBI Taxonomy" id="40482"/>
    <lineage>
        <taxon>Eukaryota</taxon>
        <taxon>Fungi</taxon>
        <taxon>Dikarya</taxon>
        <taxon>Basidiomycota</taxon>
        <taxon>Agaricomycotina</taxon>
        <taxon>Agaricomycetes</taxon>
        <taxon>Agaricomycetidae</taxon>
        <taxon>Agaricales</taxon>
        <taxon>Marasmiineae</taxon>
        <taxon>Omphalotaceae</taxon>
        <taxon>Lentinula</taxon>
    </lineage>
</organism>